<feature type="transmembrane region" description="Helical" evidence="6">
    <location>
        <begin position="132"/>
        <end position="165"/>
    </location>
</feature>
<evidence type="ECO:0000256" key="3">
    <source>
        <dbReference type="ARBA" id="ARBA00022692"/>
    </source>
</evidence>
<dbReference type="GO" id="GO:0005886">
    <property type="term" value="C:plasma membrane"/>
    <property type="evidence" value="ECO:0007669"/>
    <property type="project" value="UniProtKB-SubCell"/>
</dbReference>
<dbReference type="EMBL" id="AE009950">
    <property type="protein sequence ID" value="AAL80901.1"/>
    <property type="molecule type" value="Genomic_DNA"/>
</dbReference>
<name>Q8U2Q5_PYRFU</name>
<dbReference type="STRING" id="186497.PF0777"/>
<dbReference type="PANTHER" id="PTHR30250">
    <property type="entry name" value="PST FAMILY PREDICTED COLANIC ACID TRANSPORTER"/>
    <property type="match status" value="1"/>
</dbReference>
<evidence type="ECO:0000313" key="7">
    <source>
        <dbReference type="EMBL" id="AAL80901.1"/>
    </source>
</evidence>
<keyword evidence="4 6" id="KW-1133">Transmembrane helix</keyword>
<sequence length="215" mass="23463">MIARYFSTSEYGVFNLALTVLSIAPRSCHARLSELPPKGGCFLHGAGAVEVGNLILTALVIVTVNSLLITVLLILGSGFVAQVFREERLAYALKIVALALPFSALTGVMISISRGFGRVRGQVYFQNIVYPTLFMAFVVVGAFLKLPFAFVFGAYVAAWVLKLLVLTFDMWKNRILGFTTSSNSSTAFLSPLKYSINMPLSINSLVINLSLQFFC</sequence>
<dbReference type="eggNOG" id="arCOG02209">
    <property type="taxonomic scope" value="Archaea"/>
</dbReference>
<proteinExistence type="predicted"/>
<keyword evidence="3 6" id="KW-0812">Transmembrane</keyword>
<protein>
    <recommendedName>
        <fullName evidence="9">Polysaccharide biosynthesis protein C-terminal domain-containing protein</fullName>
    </recommendedName>
</protein>
<dbReference type="AlphaFoldDB" id="Q8U2Q5"/>
<keyword evidence="5 6" id="KW-0472">Membrane</keyword>
<keyword evidence="2" id="KW-1003">Cell membrane</keyword>
<evidence type="ECO:0008006" key="9">
    <source>
        <dbReference type="Google" id="ProtNLM"/>
    </source>
</evidence>
<dbReference type="InterPro" id="IPR050833">
    <property type="entry name" value="Poly_Biosynth_Transport"/>
</dbReference>
<feature type="transmembrane region" description="Helical" evidence="6">
    <location>
        <begin position="91"/>
        <end position="112"/>
    </location>
</feature>
<dbReference type="PaxDb" id="186497-PF0777"/>
<dbReference type="Proteomes" id="UP000001013">
    <property type="component" value="Chromosome"/>
</dbReference>
<dbReference type="PANTHER" id="PTHR30250:SF27">
    <property type="entry name" value="POLYSACCHARIDE BIOSYNTHESIS PROTEIN"/>
    <property type="match status" value="1"/>
</dbReference>
<dbReference type="HOGENOM" id="CLU_1280841_0_0_2"/>
<comment type="subcellular location">
    <subcellularLocation>
        <location evidence="1">Cell membrane</location>
        <topology evidence="1">Multi-pass membrane protein</topology>
    </subcellularLocation>
</comment>
<accession>Q8U2Q5</accession>
<reference evidence="7 8" key="1">
    <citation type="journal article" date="1999" name="Genetics">
        <title>Divergence of the hyperthermophilic archaea Pyrococcus furiosus and P. horikoshii inferred from complete genomic sequences.</title>
        <authorList>
            <person name="Maeder D.L."/>
            <person name="Weiss R.B."/>
            <person name="Dunn D.M."/>
            <person name="Cherry J.L."/>
            <person name="Gonzalez J.M."/>
            <person name="DiRuggiero J."/>
            <person name="Robb F.T."/>
        </authorList>
    </citation>
    <scope>NUCLEOTIDE SEQUENCE [LARGE SCALE GENOMIC DNA]</scope>
    <source>
        <strain evidence="8">ATCC 43587 / DSM 3638 / JCM 8422 / Vc1</strain>
    </source>
</reference>
<dbReference type="KEGG" id="pfu:PF0777"/>
<dbReference type="PATRIC" id="fig|186497.12.peg.817"/>
<evidence type="ECO:0000256" key="4">
    <source>
        <dbReference type="ARBA" id="ARBA00022989"/>
    </source>
</evidence>
<evidence type="ECO:0000256" key="5">
    <source>
        <dbReference type="ARBA" id="ARBA00023136"/>
    </source>
</evidence>
<feature type="transmembrane region" description="Helical" evidence="6">
    <location>
        <begin position="54"/>
        <end position="79"/>
    </location>
</feature>
<organism evidence="7 8">
    <name type="scientific">Pyrococcus furiosus (strain ATCC 43587 / DSM 3638 / JCM 8422 / Vc1)</name>
    <dbReference type="NCBI Taxonomy" id="186497"/>
    <lineage>
        <taxon>Archaea</taxon>
        <taxon>Methanobacteriati</taxon>
        <taxon>Methanobacteriota</taxon>
        <taxon>Thermococci</taxon>
        <taxon>Thermococcales</taxon>
        <taxon>Thermococcaceae</taxon>
        <taxon>Pyrococcus</taxon>
    </lineage>
</organism>
<evidence type="ECO:0000256" key="2">
    <source>
        <dbReference type="ARBA" id="ARBA00022475"/>
    </source>
</evidence>
<keyword evidence="8" id="KW-1185">Reference proteome</keyword>
<evidence type="ECO:0000256" key="1">
    <source>
        <dbReference type="ARBA" id="ARBA00004651"/>
    </source>
</evidence>
<evidence type="ECO:0000256" key="6">
    <source>
        <dbReference type="SAM" id="Phobius"/>
    </source>
</evidence>
<dbReference type="PhylomeDB" id="Q8U2Q5"/>
<evidence type="ECO:0000313" key="8">
    <source>
        <dbReference type="Proteomes" id="UP000001013"/>
    </source>
</evidence>
<gene>
    <name evidence="7" type="ordered locus">PF0777</name>
</gene>